<dbReference type="InterPro" id="IPR012919">
    <property type="entry name" value="SUN_dom"/>
</dbReference>
<feature type="compositionally biased region" description="Basic and acidic residues" evidence="6">
    <location>
        <begin position="203"/>
        <end position="231"/>
    </location>
</feature>
<evidence type="ECO:0000259" key="7">
    <source>
        <dbReference type="PROSITE" id="PS51469"/>
    </source>
</evidence>
<feature type="compositionally biased region" description="Pro residues" evidence="6">
    <location>
        <begin position="335"/>
        <end position="367"/>
    </location>
</feature>
<sequence>MPSDFLSYAQWGTMVDLVTDSQSLRADSPGAATNHSRASVETTATMRAGQGRRARATLSPSPAPQGGPELGALSRTPVPAKYSISYGSPMTQLPDRSTVHAGGNLHKAAAEIFTIVKRDNVVAENRRRAKDQARAAETRRTPSPAVKVQPTIEVDEPEPEEPSEHDEASEYEDQSDDNDEESLKPQTKKRGARKSPQKPVQKRARDDEEAEARAEQERKERDKRLRRERSAEASNLRKQKLAESRAARQQAAQERLAQQAARDEAAKAAMPPPPQPPAPQSPPQITMTPATASALAGSSVNRPGSARSFVEERNIFQDAAVNTPRQQSPKTARRPGPPPPAPPPQPVQPSPPNPAAPVPPPPEPASPPSVLKRPPRRPGGTTPASRAALLTLNKRPVTSQHRPLEEEPFAPGDEDEIHETSPSDRQAASSYANRHKPLSGPVHAREEKPERSEKGPRSATSSGAHERQRPWPKLMHTFTPWSILKILTGAFVMLHLLRLGHVLVRPDLFDTPSLTLRWYGWDDWTSNAGQFFPSPLLHPLGVLTDNQYDDLKNYLEGRTATTETAVENLKSILPKVVSVRRDKDGKVLIADEFWKALRDRIEHDRSLLSLDGKSRISDKHWKAIEQRLKDAGLLTKPLSSTDVERIVDKTAPASWEKWLEKNKRKVIEILGQAKSPSKESDETVVSKDEFLREVNKRLAKSREEADGEMNSLRKELHGLISDVKKIAMSGGTTRADTTKLINQVVDQEMTRRLAQVGNKAGAIGVDAIFRSRVNLFASGNNAYADASLCSPAYKVTTPPVGSKDWVKTMPLRPQHFLEAGEALTPWSEPGHCWCAAVLGDRNRTNPAVLAVHLPQFVIPQHVVLEHIDPASTTDPLAMPRDVEVWAMFDEHARKERVLDWMTAQYPADAADPASKKLTDAGWAKIGAFRYEHRPQDGGVYVHQLSRDLVDRVKAATDLVMIRAVTNYGAKDHTCFYRVRLYGEVAEELAAERESRNW</sequence>
<protein>
    <recommendedName>
        <fullName evidence="7">SUN domain-containing protein</fullName>
    </recommendedName>
</protein>
<feature type="compositionally biased region" description="Pro residues" evidence="6">
    <location>
        <begin position="270"/>
        <end position="282"/>
    </location>
</feature>
<feature type="coiled-coil region" evidence="5">
    <location>
        <begin position="695"/>
        <end position="722"/>
    </location>
</feature>
<dbReference type="GO" id="GO:0043495">
    <property type="term" value="F:protein-membrane adaptor activity"/>
    <property type="evidence" value="ECO:0007669"/>
    <property type="project" value="TreeGrafter"/>
</dbReference>
<reference evidence="8" key="1">
    <citation type="journal article" date="2023" name="Mol. Phylogenet. Evol.">
        <title>Genome-scale phylogeny and comparative genomics of the fungal order Sordariales.</title>
        <authorList>
            <person name="Hensen N."/>
            <person name="Bonometti L."/>
            <person name="Westerberg I."/>
            <person name="Brannstrom I.O."/>
            <person name="Guillou S."/>
            <person name="Cros-Aarteil S."/>
            <person name="Calhoun S."/>
            <person name="Haridas S."/>
            <person name="Kuo A."/>
            <person name="Mondo S."/>
            <person name="Pangilinan J."/>
            <person name="Riley R."/>
            <person name="LaButti K."/>
            <person name="Andreopoulos B."/>
            <person name="Lipzen A."/>
            <person name="Chen C."/>
            <person name="Yan M."/>
            <person name="Daum C."/>
            <person name="Ng V."/>
            <person name="Clum A."/>
            <person name="Steindorff A."/>
            <person name="Ohm R.A."/>
            <person name="Martin F."/>
            <person name="Silar P."/>
            <person name="Natvig D.O."/>
            <person name="Lalanne C."/>
            <person name="Gautier V."/>
            <person name="Ament-Velasquez S.L."/>
            <person name="Kruys A."/>
            <person name="Hutchinson M.I."/>
            <person name="Powell A.J."/>
            <person name="Barry K."/>
            <person name="Miller A.N."/>
            <person name="Grigoriev I.V."/>
            <person name="Debuchy R."/>
            <person name="Gladieux P."/>
            <person name="Hiltunen Thoren M."/>
            <person name="Johannesson H."/>
        </authorList>
    </citation>
    <scope>NUCLEOTIDE SEQUENCE</scope>
    <source>
        <strain evidence="8">CBS 757.83</strain>
    </source>
</reference>
<dbReference type="PANTHER" id="PTHR12911:SF8">
    <property type="entry name" value="KLAROID PROTEIN-RELATED"/>
    <property type="match status" value="1"/>
</dbReference>
<feature type="compositionally biased region" description="Polar residues" evidence="6">
    <location>
        <begin position="25"/>
        <end position="45"/>
    </location>
</feature>
<evidence type="ECO:0000256" key="4">
    <source>
        <dbReference type="ARBA" id="ARBA00023136"/>
    </source>
</evidence>
<proteinExistence type="predicted"/>
<dbReference type="Gene3D" id="2.60.120.260">
    <property type="entry name" value="Galactose-binding domain-like"/>
    <property type="match status" value="1"/>
</dbReference>
<dbReference type="InterPro" id="IPR045119">
    <property type="entry name" value="SUN1-5"/>
</dbReference>
<evidence type="ECO:0000313" key="9">
    <source>
        <dbReference type="Proteomes" id="UP001305647"/>
    </source>
</evidence>
<dbReference type="Proteomes" id="UP001305647">
    <property type="component" value="Unassembled WGS sequence"/>
</dbReference>
<feature type="domain" description="SUN" evidence="7">
    <location>
        <begin position="781"/>
        <end position="985"/>
    </location>
</feature>
<dbReference type="GO" id="GO:0034993">
    <property type="term" value="C:meiotic nuclear membrane microtubule tethering complex"/>
    <property type="evidence" value="ECO:0007669"/>
    <property type="project" value="TreeGrafter"/>
</dbReference>
<keyword evidence="9" id="KW-1185">Reference proteome</keyword>
<evidence type="ECO:0000256" key="1">
    <source>
        <dbReference type="ARBA" id="ARBA00004370"/>
    </source>
</evidence>
<feature type="compositionally biased region" description="Polar residues" evidence="6">
    <location>
        <begin position="423"/>
        <end position="432"/>
    </location>
</feature>
<dbReference type="PROSITE" id="PS51469">
    <property type="entry name" value="SUN"/>
    <property type="match status" value="1"/>
</dbReference>
<evidence type="ECO:0000256" key="5">
    <source>
        <dbReference type="SAM" id="Coils"/>
    </source>
</evidence>
<feature type="compositionally biased region" description="Polar residues" evidence="6">
    <location>
        <begin position="285"/>
        <end position="302"/>
    </location>
</feature>
<reference evidence="8" key="2">
    <citation type="submission" date="2023-05" db="EMBL/GenBank/DDBJ databases">
        <authorList>
            <consortium name="Lawrence Berkeley National Laboratory"/>
            <person name="Steindorff A."/>
            <person name="Hensen N."/>
            <person name="Bonometti L."/>
            <person name="Westerberg I."/>
            <person name="Brannstrom I.O."/>
            <person name="Guillou S."/>
            <person name="Cros-Aarteil S."/>
            <person name="Calhoun S."/>
            <person name="Haridas S."/>
            <person name="Kuo A."/>
            <person name="Mondo S."/>
            <person name="Pangilinan J."/>
            <person name="Riley R."/>
            <person name="Labutti K."/>
            <person name="Andreopoulos B."/>
            <person name="Lipzen A."/>
            <person name="Chen C."/>
            <person name="Yanf M."/>
            <person name="Daum C."/>
            <person name="Ng V."/>
            <person name="Clum A."/>
            <person name="Ohm R."/>
            <person name="Martin F."/>
            <person name="Silar P."/>
            <person name="Natvig D."/>
            <person name="Lalanne C."/>
            <person name="Gautier V."/>
            <person name="Ament-Velasquez S.L."/>
            <person name="Kruys A."/>
            <person name="Hutchinson M.I."/>
            <person name="Powell A.J."/>
            <person name="Barry K."/>
            <person name="Miller A.N."/>
            <person name="Grigoriev I.V."/>
            <person name="Debuchy R."/>
            <person name="Gladieux P."/>
            <person name="Thoren M.H."/>
            <person name="Johannesson H."/>
        </authorList>
    </citation>
    <scope>NUCLEOTIDE SEQUENCE</scope>
    <source>
        <strain evidence="8">CBS 757.83</strain>
    </source>
</reference>
<comment type="subcellular location">
    <subcellularLocation>
        <location evidence="1">Membrane</location>
    </subcellularLocation>
</comment>
<dbReference type="PANTHER" id="PTHR12911">
    <property type="entry name" value="SAD1/UNC-84-LIKE PROTEIN-RELATED"/>
    <property type="match status" value="1"/>
</dbReference>
<keyword evidence="5" id="KW-0175">Coiled coil</keyword>
<evidence type="ECO:0000256" key="3">
    <source>
        <dbReference type="ARBA" id="ARBA00022989"/>
    </source>
</evidence>
<dbReference type="AlphaFoldDB" id="A0AAN6Q1C6"/>
<feature type="compositionally biased region" description="Basic and acidic residues" evidence="6">
    <location>
        <begin position="443"/>
        <end position="456"/>
    </location>
</feature>
<keyword evidence="3" id="KW-1133">Transmembrane helix</keyword>
<evidence type="ECO:0000313" key="8">
    <source>
        <dbReference type="EMBL" id="KAK4099196.1"/>
    </source>
</evidence>
<accession>A0AAN6Q1C6</accession>
<organism evidence="8 9">
    <name type="scientific">Parathielavia hyrcaniae</name>
    <dbReference type="NCBI Taxonomy" id="113614"/>
    <lineage>
        <taxon>Eukaryota</taxon>
        <taxon>Fungi</taxon>
        <taxon>Dikarya</taxon>
        <taxon>Ascomycota</taxon>
        <taxon>Pezizomycotina</taxon>
        <taxon>Sordariomycetes</taxon>
        <taxon>Sordariomycetidae</taxon>
        <taxon>Sordariales</taxon>
        <taxon>Chaetomiaceae</taxon>
        <taxon>Parathielavia</taxon>
    </lineage>
</organism>
<feature type="compositionally biased region" description="Acidic residues" evidence="6">
    <location>
        <begin position="406"/>
        <end position="417"/>
    </location>
</feature>
<comment type="caution">
    <text evidence="8">The sequence shown here is derived from an EMBL/GenBank/DDBJ whole genome shotgun (WGS) entry which is preliminary data.</text>
</comment>
<keyword evidence="2" id="KW-0812">Transmembrane</keyword>
<feature type="compositionally biased region" description="Acidic residues" evidence="6">
    <location>
        <begin position="153"/>
        <end position="180"/>
    </location>
</feature>
<keyword evidence="4" id="KW-0472">Membrane</keyword>
<gene>
    <name evidence="8" type="ORF">N658DRAFT_170780</name>
</gene>
<evidence type="ECO:0000256" key="6">
    <source>
        <dbReference type="SAM" id="MobiDB-lite"/>
    </source>
</evidence>
<feature type="region of interest" description="Disordered" evidence="6">
    <location>
        <begin position="25"/>
        <end position="76"/>
    </location>
</feature>
<feature type="region of interest" description="Disordered" evidence="6">
    <location>
        <begin position="116"/>
        <end position="471"/>
    </location>
</feature>
<evidence type="ECO:0000256" key="2">
    <source>
        <dbReference type="ARBA" id="ARBA00022692"/>
    </source>
</evidence>
<name>A0AAN6Q1C6_9PEZI</name>
<feature type="compositionally biased region" description="Low complexity" evidence="6">
    <location>
        <begin position="247"/>
        <end position="260"/>
    </location>
</feature>
<feature type="compositionally biased region" description="Basic residues" evidence="6">
    <location>
        <begin position="186"/>
        <end position="202"/>
    </location>
</feature>
<dbReference type="EMBL" id="MU863651">
    <property type="protein sequence ID" value="KAK4099196.1"/>
    <property type="molecule type" value="Genomic_DNA"/>
</dbReference>
<feature type="compositionally biased region" description="Basic and acidic residues" evidence="6">
    <location>
        <begin position="116"/>
        <end position="140"/>
    </location>
</feature>